<feature type="region of interest" description="Disordered" evidence="7">
    <location>
        <begin position="120"/>
        <end position="155"/>
    </location>
</feature>
<dbReference type="EMBL" id="CP120630">
    <property type="protein sequence ID" value="WEW61022.1"/>
    <property type="molecule type" value="Genomic_DNA"/>
</dbReference>
<dbReference type="Pfam" id="PF22062">
    <property type="entry name" value="OB_DPOA2"/>
    <property type="match status" value="1"/>
</dbReference>
<feature type="domain" description="DNA polymerase alpha subunit B OB" evidence="9">
    <location>
        <begin position="205"/>
        <end position="312"/>
    </location>
</feature>
<dbReference type="Proteomes" id="UP001219355">
    <property type="component" value="Chromosome 4"/>
</dbReference>
<comment type="similarity">
    <text evidence="2 6">Belongs to the DNA polymerase alpha subunit B family.</text>
</comment>
<evidence type="ECO:0000256" key="7">
    <source>
        <dbReference type="SAM" id="MobiDB-lite"/>
    </source>
</evidence>
<gene>
    <name evidence="10" type="primary">POL12</name>
    <name evidence="10" type="ORF">PRK78_006511</name>
</gene>
<evidence type="ECO:0000259" key="8">
    <source>
        <dbReference type="Pfam" id="PF04042"/>
    </source>
</evidence>
<evidence type="ECO:0000256" key="6">
    <source>
        <dbReference type="PIRNR" id="PIRNR018300"/>
    </source>
</evidence>
<dbReference type="FunFam" id="3.60.21.60:FF:000008">
    <property type="entry name" value="DNA polymerase alpha subunit B"/>
    <property type="match status" value="1"/>
</dbReference>
<feature type="domain" description="DNA polymerase alpha/delta/epsilon subunit B" evidence="8">
    <location>
        <begin position="341"/>
        <end position="574"/>
    </location>
</feature>
<name>A0AAF0DLW3_9EURO</name>
<sequence>MADFADELNEHFAGGNPDGLPPDILAELRSIMNLHALSVQELFYKWESYCIKMGAEEMKLNLETARALKRDIQDTLERESRGKMHLKLSEKRNAITATPRAVGNNQDVFDMLGDLVPNTPANGKSVKRKAGFDTGKLSSPMNTRTPMKPSGRQNSGQILETLNSDLSTAKPPMAPYSESRIKLTANTDIKKFVYKPMAMKLSEASEVLDDRIDEFAAIYQKEYGQDETPFGNAANQSTRTIIAVGRIASDSLEGRLNTASLVLEMSRRTGAGFRVPLKTDSIPSVQFFPGQIVAVKGINASGEYFSVSEVLPPPLLPPPVSAPAVINSTNQQLCGTEPLNILITSGPYTTDDNLEFEPLNALCVKAAEQSADILILMGPFLDIEHPLLANGDFELPELNGVDPDTATLSTLFKYCISRPLHQLAMAVPSIIIVLIPSVRDAVSKHVSWPQEMLLKRELGLPKQVRMVPNPVTISLNESVFGLCSYDVLYELRQEEVLGGTTEENILTRLPRYLIEQRHFSPVFPPSARENLPRSGTDDGTATGAVLDLRYLKLGEWWNVRPDVMVTPSVLAPFVRVVEGVLIINPGTLSKRKGPGTYAQIAMHPRTLTDQEQSAKHVSHKVFERARVDVIKI</sequence>
<keyword evidence="10" id="KW-0808">Transferase</keyword>
<accession>A0AAF0DLW3</accession>
<comment type="subcellular location">
    <subcellularLocation>
        <location evidence="1 6">Nucleus</location>
    </subcellularLocation>
</comment>
<evidence type="ECO:0000313" key="10">
    <source>
        <dbReference type="EMBL" id="WEW61022.1"/>
    </source>
</evidence>
<evidence type="ECO:0000259" key="9">
    <source>
        <dbReference type="Pfam" id="PF22062"/>
    </source>
</evidence>
<dbReference type="PANTHER" id="PTHR23061">
    <property type="entry name" value="DNA POLYMERASE 2 ALPHA 70 KDA SUBUNIT"/>
    <property type="match status" value="1"/>
</dbReference>
<feature type="compositionally biased region" description="Polar residues" evidence="7">
    <location>
        <begin position="136"/>
        <end position="155"/>
    </location>
</feature>
<dbReference type="Gene3D" id="3.60.21.60">
    <property type="match status" value="2"/>
</dbReference>
<dbReference type="AlphaFoldDB" id="A0AAF0DLW3"/>
<keyword evidence="10" id="KW-0239">DNA-directed DNA polymerase</keyword>
<dbReference type="Pfam" id="PF04042">
    <property type="entry name" value="DNA_pol_E_B"/>
    <property type="match status" value="1"/>
</dbReference>
<comment type="function">
    <text evidence="6">Accessory subunit of the DNA polymerase alpha complex (also known as the alpha DNA polymerase-primase complex) which plays an essential role in the initiation of DNA synthesis.</text>
</comment>
<dbReference type="GO" id="GO:0003677">
    <property type="term" value="F:DNA binding"/>
    <property type="evidence" value="ECO:0007669"/>
    <property type="project" value="InterPro"/>
</dbReference>
<dbReference type="PIRSF" id="PIRSF018300">
    <property type="entry name" value="DNA_pol_alph_2"/>
    <property type="match status" value="1"/>
</dbReference>
<dbReference type="InterPro" id="IPR016722">
    <property type="entry name" value="DNA_pol_alpha_bsu"/>
</dbReference>
<keyword evidence="4 6" id="KW-0235">DNA replication</keyword>
<evidence type="ECO:0000256" key="1">
    <source>
        <dbReference type="ARBA" id="ARBA00004123"/>
    </source>
</evidence>
<evidence type="ECO:0000256" key="5">
    <source>
        <dbReference type="ARBA" id="ARBA00023242"/>
    </source>
</evidence>
<dbReference type="FunFam" id="3.60.21.60:FF:000005">
    <property type="entry name" value="DNA polymerase alpha subunit B"/>
    <property type="match status" value="1"/>
</dbReference>
<keyword evidence="11" id="KW-1185">Reference proteome</keyword>
<organism evidence="10 11">
    <name type="scientific">Emydomyces testavorans</name>
    <dbReference type="NCBI Taxonomy" id="2070801"/>
    <lineage>
        <taxon>Eukaryota</taxon>
        <taxon>Fungi</taxon>
        <taxon>Dikarya</taxon>
        <taxon>Ascomycota</taxon>
        <taxon>Pezizomycotina</taxon>
        <taxon>Eurotiomycetes</taxon>
        <taxon>Eurotiomycetidae</taxon>
        <taxon>Onygenales</taxon>
        <taxon>Nannizziopsiaceae</taxon>
        <taxon>Emydomyces</taxon>
    </lineage>
</organism>
<dbReference type="GO" id="GO:0003887">
    <property type="term" value="F:DNA-directed DNA polymerase activity"/>
    <property type="evidence" value="ECO:0007669"/>
    <property type="project" value="UniProtKB-KW"/>
</dbReference>
<dbReference type="GO" id="GO:0006270">
    <property type="term" value="P:DNA replication initiation"/>
    <property type="evidence" value="ECO:0007669"/>
    <property type="project" value="TreeGrafter"/>
</dbReference>
<protein>
    <recommendedName>
        <fullName evidence="3 6">DNA polymerase alpha subunit B</fullName>
    </recommendedName>
</protein>
<proteinExistence type="inferred from homology"/>
<reference evidence="10" key="1">
    <citation type="submission" date="2023-03" db="EMBL/GenBank/DDBJ databases">
        <title>Emydomyces testavorans Genome Sequence.</title>
        <authorList>
            <person name="Hoyer L."/>
        </authorList>
    </citation>
    <scope>NUCLEOTIDE SEQUENCE</scope>
    <source>
        <strain evidence="10">16-2883</strain>
    </source>
</reference>
<evidence type="ECO:0000256" key="2">
    <source>
        <dbReference type="ARBA" id="ARBA00007299"/>
    </source>
</evidence>
<dbReference type="InterPro" id="IPR007185">
    <property type="entry name" value="DNA_pol_a/d/e_bsu"/>
</dbReference>
<dbReference type="PANTHER" id="PTHR23061:SF12">
    <property type="entry name" value="DNA POLYMERASE ALPHA SUBUNIT B"/>
    <property type="match status" value="1"/>
</dbReference>
<dbReference type="GO" id="GO:0005658">
    <property type="term" value="C:alpha DNA polymerase:primase complex"/>
    <property type="evidence" value="ECO:0007669"/>
    <property type="project" value="TreeGrafter"/>
</dbReference>
<keyword evidence="5 6" id="KW-0539">Nucleus</keyword>
<evidence type="ECO:0000256" key="4">
    <source>
        <dbReference type="ARBA" id="ARBA00022705"/>
    </source>
</evidence>
<dbReference type="InterPro" id="IPR054300">
    <property type="entry name" value="OB_DPOA2"/>
</dbReference>
<evidence type="ECO:0000313" key="11">
    <source>
        <dbReference type="Proteomes" id="UP001219355"/>
    </source>
</evidence>
<evidence type="ECO:0000256" key="3">
    <source>
        <dbReference type="ARBA" id="ARBA00018596"/>
    </source>
</evidence>
<keyword evidence="10" id="KW-0548">Nucleotidyltransferase</keyword>